<proteinExistence type="predicted"/>
<dbReference type="EMBL" id="QGLE01000001">
    <property type="protein sequence ID" value="PWR25677.1"/>
    <property type="molecule type" value="Genomic_DNA"/>
</dbReference>
<dbReference type="SUPFAM" id="SSF160104">
    <property type="entry name" value="Acetoacetate decarboxylase-like"/>
    <property type="match status" value="1"/>
</dbReference>
<evidence type="ECO:0000313" key="1">
    <source>
        <dbReference type="EMBL" id="PWR25677.1"/>
    </source>
</evidence>
<organism evidence="1 2">
    <name type="scientific">Zavarzinia aquatilis</name>
    <dbReference type="NCBI Taxonomy" id="2211142"/>
    <lineage>
        <taxon>Bacteria</taxon>
        <taxon>Pseudomonadati</taxon>
        <taxon>Pseudomonadota</taxon>
        <taxon>Alphaproteobacteria</taxon>
        <taxon>Rhodospirillales</taxon>
        <taxon>Zavarziniaceae</taxon>
        <taxon>Zavarzinia</taxon>
    </lineage>
</organism>
<protein>
    <recommendedName>
        <fullName evidence="3">Acetoacetate decarboxylase</fullName>
    </recommendedName>
</protein>
<sequence>MSRLPAVAVCREPEILTAPVVDAPAPWAIRGRGYVSLMRGPAAVLDGDPFIAPALRGKRRPGRLAILMLVDYADTPAGPYRELLYIPGSYDFHGQHFWSISRIFVSTLDSVVNGRRNWGIPKDKADFNFTPTARGERITVTVDGREIAGFDYDRARFTLPVTTAIIPRSFRCLGQVMGDHLFTLAPGARGRAGLSRLRDWRTDGEFMPDLSALKPVLSVAIPRFHMSFPVASITPL</sequence>
<evidence type="ECO:0000313" key="2">
    <source>
        <dbReference type="Proteomes" id="UP000245461"/>
    </source>
</evidence>
<accession>A0A317EFA4</accession>
<dbReference type="AlphaFoldDB" id="A0A317EFA4"/>
<gene>
    <name evidence="1" type="ORF">DKG74_01560</name>
</gene>
<dbReference type="Gene3D" id="2.40.400.10">
    <property type="entry name" value="Acetoacetate decarboxylase-like"/>
    <property type="match status" value="1"/>
</dbReference>
<evidence type="ECO:0008006" key="3">
    <source>
        <dbReference type="Google" id="ProtNLM"/>
    </source>
</evidence>
<dbReference type="InterPro" id="IPR023375">
    <property type="entry name" value="ADC_dom_sf"/>
</dbReference>
<name>A0A317EFA4_9PROT</name>
<dbReference type="Proteomes" id="UP000245461">
    <property type="component" value="Unassembled WGS sequence"/>
</dbReference>
<keyword evidence="2" id="KW-1185">Reference proteome</keyword>
<dbReference type="PANTHER" id="PTHR40518:SF1">
    <property type="entry name" value="ACETOACETATE DECARBOXYLASE"/>
    <property type="match status" value="1"/>
</dbReference>
<dbReference type="PANTHER" id="PTHR40518">
    <property type="entry name" value="ACETOACETATE DECARBOXYLASE"/>
    <property type="match status" value="1"/>
</dbReference>
<reference evidence="1 2" key="1">
    <citation type="submission" date="2018-05" db="EMBL/GenBank/DDBJ databases">
        <title>Zavarzinia sp. HR-AS.</title>
        <authorList>
            <person name="Lee Y."/>
            <person name="Jeon C.O."/>
        </authorList>
    </citation>
    <scope>NUCLEOTIDE SEQUENCE [LARGE SCALE GENOMIC DNA]</scope>
    <source>
        <strain evidence="1 2">HR-AS</strain>
    </source>
</reference>
<comment type="caution">
    <text evidence="1">The sequence shown here is derived from an EMBL/GenBank/DDBJ whole genome shotgun (WGS) entry which is preliminary data.</text>
</comment>